<keyword evidence="2" id="KW-1185">Reference proteome</keyword>
<dbReference type="Proteomes" id="UP001335648">
    <property type="component" value="Unassembled WGS sequence"/>
</dbReference>
<dbReference type="AlphaFoldDB" id="A0AAN8GWE5"/>
<reference evidence="1 2" key="1">
    <citation type="journal article" date="2023" name="Mol. Biol. Evol.">
        <title>Genomics of Secondarily Temperate Adaptation in the Only Non-Antarctic Icefish.</title>
        <authorList>
            <person name="Rivera-Colon A.G."/>
            <person name="Rayamajhi N."/>
            <person name="Minhas B.F."/>
            <person name="Madrigal G."/>
            <person name="Bilyk K.T."/>
            <person name="Yoon V."/>
            <person name="Hune M."/>
            <person name="Gregory S."/>
            <person name="Cheng C.H.C."/>
            <person name="Catchen J.M."/>
        </authorList>
    </citation>
    <scope>NUCLEOTIDE SEQUENCE [LARGE SCALE GENOMIC DNA]</scope>
    <source>
        <strain evidence="1">JC2023a</strain>
    </source>
</reference>
<evidence type="ECO:0000313" key="2">
    <source>
        <dbReference type="Proteomes" id="UP001335648"/>
    </source>
</evidence>
<accession>A0AAN8GWE5</accession>
<dbReference type="EMBL" id="JAULUE010002055">
    <property type="protein sequence ID" value="KAK5892987.1"/>
    <property type="molecule type" value="Genomic_DNA"/>
</dbReference>
<sequence length="67" mass="7079">MIQVSSRMAHSFLEAMQDNCRRDAVFNYVGAPSSSGSLAFVSRSVDIVTTSVTDQSPQAELSGHSGG</sequence>
<organism evidence="1 2">
    <name type="scientific">Champsocephalus esox</name>
    <name type="common">pike icefish</name>
    <dbReference type="NCBI Taxonomy" id="159716"/>
    <lineage>
        <taxon>Eukaryota</taxon>
        <taxon>Metazoa</taxon>
        <taxon>Chordata</taxon>
        <taxon>Craniata</taxon>
        <taxon>Vertebrata</taxon>
        <taxon>Euteleostomi</taxon>
        <taxon>Actinopterygii</taxon>
        <taxon>Neopterygii</taxon>
        <taxon>Teleostei</taxon>
        <taxon>Neoteleostei</taxon>
        <taxon>Acanthomorphata</taxon>
        <taxon>Eupercaria</taxon>
        <taxon>Perciformes</taxon>
        <taxon>Notothenioidei</taxon>
        <taxon>Channichthyidae</taxon>
        <taxon>Champsocephalus</taxon>
    </lineage>
</organism>
<comment type="caution">
    <text evidence="1">The sequence shown here is derived from an EMBL/GenBank/DDBJ whole genome shotgun (WGS) entry which is preliminary data.</text>
</comment>
<proteinExistence type="predicted"/>
<protein>
    <submittedName>
        <fullName evidence="1">Uncharacterized protein</fullName>
    </submittedName>
</protein>
<name>A0AAN8GWE5_9TELE</name>
<evidence type="ECO:0000313" key="1">
    <source>
        <dbReference type="EMBL" id="KAK5892987.1"/>
    </source>
</evidence>
<gene>
    <name evidence="1" type="ORF">CesoFtcFv8_013324</name>
</gene>